<feature type="active site" description="Proton donor; for delta-elimination activity" evidence="15">
    <location>
        <position position="264"/>
    </location>
</feature>
<reference evidence="18" key="1">
    <citation type="submission" date="2020-08" db="EMBL/GenBank/DDBJ databases">
        <title>Genome public.</title>
        <authorList>
            <person name="Liu C."/>
            <person name="Sun Q."/>
        </authorList>
    </citation>
    <scope>NUCLEOTIDE SEQUENCE</scope>
    <source>
        <strain evidence="18">BX12</strain>
    </source>
</reference>
<keyword evidence="6 15" id="KW-0863">Zinc-finger</keyword>
<dbReference type="SUPFAM" id="SSF46946">
    <property type="entry name" value="S13-like H2TH domain"/>
    <property type="match status" value="1"/>
</dbReference>
<evidence type="ECO:0000313" key="18">
    <source>
        <dbReference type="EMBL" id="MBC6680032.1"/>
    </source>
</evidence>
<evidence type="ECO:0000256" key="15">
    <source>
        <dbReference type="HAMAP-Rule" id="MF_00103"/>
    </source>
</evidence>
<evidence type="ECO:0000256" key="12">
    <source>
        <dbReference type="ARBA" id="ARBA00023268"/>
    </source>
</evidence>
<dbReference type="Gene3D" id="1.10.8.50">
    <property type="match status" value="1"/>
</dbReference>
<keyword evidence="19" id="KW-1185">Reference proteome</keyword>
<dbReference type="PROSITE" id="PS51068">
    <property type="entry name" value="FPG_CAT"/>
    <property type="match status" value="1"/>
</dbReference>
<evidence type="ECO:0000256" key="5">
    <source>
        <dbReference type="ARBA" id="ARBA00022763"/>
    </source>
</evidence>
<dbReference type="FunFam" id="1.10.8.50:FF:000003">
    <property type="entry name" value="Formamidopyrimidine-DNA glycosylase"/>
    <property type="match status" value="1"/>
</dbReference>
<dbReference type="PROSITE" id="PS51066">
    <property type="entry name" value="ZF_FPG_2"/>
    <property type="match status" value="1"/>
</dbReference>
<feature type="domain" description="FPG-type" evidence="16">
    <location>
        <begin position="240"/>
        <end position="274"/>
    </location>
</feature>
<dbReference type="Pfam" id="PF01149">
    <property type="entry name" value="Fapy_DNA_glyco"/>
    <property type="match status" value="1"/>
</dbReference>
<dbReference type="SMART" id="SM01232">
    <property type="entry name" value="H2TH"/>
    <property type="match status" value="1"/>
</dbReference>
<feature type="binding site" evidence="15">
    <location>
        <position position="93"/>
    </location>
    <ligand>
        <name>DNA</name>
        <dbReference type="ChEBI" id="CHEBI:16991"/>
    </ligand>
</feature>
<comment type="caution">
    <text evidence="18">The sequence shown here is derived from an EMBL/GenBank/DDBJ whole genome shotgun (WGS) entry which is preliminary data.</text>
</comment>
<evidence type="ECO:0000256" key="1">
    <source>
        <dbReference type="ARBA" id="ARBA00001668"/>
    </source>
</evidence>
<evidence type="ECO:0000256" key="13">
    <source>
        <dbReference type="ARBA" id="ARBA00023295"/>
    </source>
</evidence>
<accession>A0A923NL18</accession>
<comment type="catalytic activity">
    <reaction evidence="14 15">
        <text>2'-deoxyribonucleotide-(2'-deoxyribose 5'-phosphate)-2'-deoxyribonucleotide-DNA = a 3'-end 2'-deoxyribonucleotide-(2,3-dehydro-2,3-deoxyribose 5'-phosphate)-DNA + a 5'-end 5'-phospho-2'-deoxyribonucleoside-DNA + H(+)</text>
        <dbReference type="Rhea" id="RHEA:66592"/>
        <dbReference type="Rhea" id="RHEA-COMP:13180"/>
        <dbReference type="Rhea" id="RHEA-COMP:16897"/>
        <dbReference type="Rhea" id="RHEA-COMP:17067"/>
        <dbReference type="ChEBI" id="CHEBI:15378"/>
        <dbReference type="ChEBI" id="CHEBI:136412"/>
        <dbReference type="ChEBI" id="CHEBI:157695"/>
        <dbReference type="ChEBI" id="CHEBI:167181"/>
        <dbReference type="EC" id="4.2.99.18"/>
    </reaction>
</comment>
<dbReference type="InterPro" id="IPR015886">
    <property type="entry name" value="H2TH_FPG"/>
</dbReference>
<dbReference type="GO" id="GO:0003690">
    <property type="term" value="F:double-stranded DNA binding"/>
    <property type="evidence" value="ECO:0007669"/>
    <property type="project" value="UniProtKB-ARBA"/>
</dbReference>
<dbReference type="Proteomes" id="UP000602647">
    <property type="component" value="Unassembled WGS sequence"/>
</dbReference>
<keyword evidence="7 15" id="KW-0378">Hydrolase</keyword>
<dbReference type="AlphaFoldDB" id="A0A923NL18"/>
<feature type="binding site" evidence="15">
    <location>
        <position position="112"/>
    </location>
    <ligand>
        <name>DNA</name>
        <dbReference type="ChEBI" id="CHEBI:16991"/>
    </ligand>
</feature>
<comment type="subunit">
    <text evidence="3 15">Monomer.</text>
</comment>
<keyword evidence="10 15" id="KW-0234">DNA repair</keyword>
<evidence type="ECO:0000256" key="7">
    <source>
        <dbReference type="ARBA" id="ARBA00022801"/>
    </source>
</evidence>
<dbReference type="InterPro" id="IPR000214">
    <property type="entry name" value="Znf_DNA_glyclase/AP_lyase"/>
</dbReference>
<dbReference type="PANTHER" id="PTHR22993">
    <property type="entry name" value="FORMAMIDOPYRIMIDINE-DNA GLYCOSYLASE"/>
    <property type="match status" value="1"/>
</dbReference>
<dbReference type="NCBIfam" id="TIGR00577">
    <property type="entry name" value="fpg"/>
    <property type="match status" value="1"/>
</dbReference>
<dbReference type="NCBIfam" id="NF002211">
    <property type="entry name" value="PRK01103.1"/>
    <property type="match status" value="1"/>
</dbReference>
<comment type="function">
    <text evidence="15">Involved in base excision repair of DNA damaged by oxidation or by mutagenic agents. Acts as DNA glycosylase that recognizes and removes damaged bases. Has a preference for oxidized purines, such as 7,8-dihydro-8-oxoguanine (8-oxoG). Has AP (apurinic/apyrimidinic) lyase activity and introduces nicks in the DNA strand. Cleaves the DNA backbone by beta-delta elimination to generate a single-strand break at the site of the removed base with both 3'- and 5'-phosphates.</text>
</comment>
<dbReference type="InterPro" id="IPR012319">
    <property type="entry name" value="FPG_cat"/>
</dbReference>
<dbReference type="SUPFAM" id="SSF57716">
    <property type="entry name" value="Glucocorticoid receptor-like (DNA-binding domain)"/>
    <property type="match status" value="1"/>
</dbReference>
<dbReference type="InterPro" id="IPR010663">
    <property type="entry name" value="Znf_FPG/IleRS"/>
</dbReference>
<name>A0A923NL18_9FIRM</name>
<gene>
    <name evidence="15 18" type="primary">mutM</name>
    <name evidence="15" type="synonym">fpg</name>
    <name evidence="18" type="ORF">H9L42_09330</name>
</gene>
<dbReference type="HAMAP" id="MF_00103">
    <property type="entry name" value="Fapy_DNA_glycosyl"/>
    <property type="match status" value="1"/>
</dbReference>
<dbReference type="SMART" id="SM00898">
    <property type="entry name" value="Fapy_DNA_glyco"/>
    <property type="match status" value="1"/>
</dbReference>
<dbReference type="EMBL" id="JACRYT010000009">
    <property type="protein sequence ID" value="MBC6680032.1"/>
    <property type="molecule type" value="Genomic_DNA"/>
</dbReference>
<evidence type="ECO:0000259" key="16">
    <source>
        <dbReference type="PROSITE" id="PS51066"/>
    </source>
</evidence>
<feature type="active site" description="Proton donor; for beta-elimination activity" evidence="15">
    <location>
        <position position="59"/>
    </location>
</feature>
<comment type="catalytic activity">
    <reaction evidence="1 15">
        <text>Hydrolysis of DNA containing ring-opened 7-methylguanine residues, releasing 2,6-diamino-4-hydroxy-5-(N-methyl)formamidopyrimidine.</text>
        <dbReference type="EC" id="3.2.2.23"/>
    </reaction>
</comment>
<dbReference type="InterPro" id="IPR010979">
    <property type="entry name" value="Ribosomal_uS13-like_H2TH"/>
</dbReference>
<sequence length="275" mass="31343">MPELPEVETIKRVIEPQIQGRSIENIFIRQPAVIAHPATEEFHSQLIGQIISRMERRGKFLVFLLDSGDRMILHLRMTGCLLLTSADLPEEPHTHLTFQLTGGRQLRYSDTRRFGRFWFLKKGETDTFSGIKKLGKEPFDPEFSSEYLMERLGKRKKSIKECLLEQKVIAGIGNIYSDEILFAARIHPARSASSLTLGEWQRLAAAIPERLSFFIAKNEISAEEYLSSKGKEYRNTPFLQVYGRKGSLCPICGECLQRMVIGGRSSVFCPCCQKL</sequence>
<dbReference type="PROSITE" id="PS01242">
    <property type="entry name" value="ZF_FPG_1"/>
    <property type="match status" value="1"/>
</dbReference>
<keyword evidence="12 15" id="KW-0511">Multifunctional enzyme</keyword>
<keyword evidence="9 15" id="KW-0238">DNA-binding</keyword>
<evidence type="ECO:0000256" key="14">
    <source>
        <dbReference type="ARBA" id="ARBA00044632"/>
    </source>
</evidence>
<comment type="similarity">
    <text evidence="2 15">Belongs to the FPG family.</text>
</comment>
<dbReference type="InterPro" id="IPR035937">
    <property type="entry name" value="FPG_N"/>
</dbReference>
<feature type="active site" description="Schiff-base intermediate with DNA" evidence="15">
    <location>
        <position position="2"/>
    </location>
</feature>
<comment type="cofactor">
    <cofactor evidence="15">
        <name>Zn(2+)</name>
        <dbReference type="ChEBI" id="CHEBI:29105"/>
    </cofactor>
    <text evidence="15">Binds 1 zinc ion per subunit.</text>
</comment>
<evidence type="ECO:0000256" key="8">
    <source>
        <dbReference type="ARBA" id="ARBA00022833"/>
    </source>
</evidence>
<dbReference type="EC" id="4.2.99.18" evidence="15"/>
<evidence type="ECO:0000256" key="11">
    <source>
        <dbReference type="ARBA" id="ARBA00023239"/>
    </source>
</evidence>
<evidence type="ECO:0000256" key="9">
    <source>
        <dbReference type="ARBA" id="ARBA00023125"/>
    </source>
</evidence>
<keyword evidence="8 15" id="KW-0862">Zinc</keyword>
<keyword evidence="13 15" id="KW-0326">Glycosidase</keyword>
<dbReference type="PANTHER" id="PTHR22993:SF9">
    <property type="entry name" value="FORMAMIDOPYRIMIDINE-DNA GLYCOSYLASE"/>
    <property type="match status" value="1"/>
</dbReference>
<dbReference type="Gene3D" id="3.20.190.10">
    <property type="entry name" value="MutM-like, N-terminal"/>
    <property type="match status" value="1"/>
</dbReference>
<evidence type="ECO:0000256" key="2">
    <source>
        <dbReference type="ARBA" id="ARBA00009409"/>
    </source>
</evidence>
<evidence type="ECO:0000313" key="19">
    <source>
        <dbReference type="Proteomes" id="UP000602647"/>
    </source>
</evidence>
<feature type="binding site" evidence="15">
    <location>
        <position position="155"/>
    </location>
    <ligand>
        <name>DNA</name>
        <dbReference type="ChEBI" id="CHEBI:16991"/>
    </ligand>
</feature>
<dbReference type="Pfam" id="PF06827">
    <property type="entry name" value="zf-FPG_IleRS"/>
    <property type="match status" value="1"/>
</dbReference>
<feature type="active site" description="Proton donor" evidence="15">
    <location>
        <position position="3"/>
    </location>
</feature>
<dbReference type="EC" id="3.2.2.23" evidence="15"/>
<dbReference type="GO" id="GO:0034039">
    <property type="term" value="F:8-oxo-7,8-dihydroguanine DNA N-glycosylase activity"/>
    <property type="evidence" value="ECO:0007669"/>
    <property type="project" value="TreeGrafter"/>
</dbReference>
<evidence type="ECO:0000256" key="3">
    <source>
        <dbReference type="ARBA" id="ARBA00011245"/>
    </source>
</evidence>
<keyword evidence="11 15" id="KW-0456">Lyase</keyword>
<evidence type="ECO:0000259" key="17">
    <source>
        <dbReference type="PROSITE" id="PS51068"/>
    </source>
</evidence>
<dbReference type="GO" id="GO:0140078">
    <property type="term" value="F:class I DNA-(apurinic or apyrimidinic site) endonuclease activity"/>
    <property type="evidence" value="ECO:0007669"/>
    <property type="project" value="UniProtKB-EC"/>
</dbReference>
<dbReference type="GO" id="GO:0003684">
    <property type="term" value="F:damaged DNA binding"/>
    <property type="evidence" value="ECO:0007669"/>
    <property type="project" value="InterPro"/>
</dbReference>
<dbReference type="CDD" id="cd08966">
    <property type="entry name" value="EcFpg-like_N"/>
    <property type="match status" value="1"/>
</dbReference>
<keyword evidence="4 15" id="KW-0479">Metal-binding</keyword>
<keyword evidence="5 15" id="KW-0227">DNA damage</keyword>
<dbReference type="InterPro" id="IPR015887">
    <property type="entry name" value="DNA_glyclase_Znf_dom_DNA_BS"/>
</dbReference>
<dbReference type="SUPFAM" id="SSF81624">
    <property type="entry name" value="N-terminal domain of MutM-like DNA repair proteins"/>
    <property type="match status" value="1"/>
</dbReference>
<evidence type="ECO:0000256" key="4">
    <source>
        <dbReference type="ARBA" id="ARBA00022723"/>
    </source>
</evidence>
<dbReference type="InterPro" id="IPR020629">
    <property type="entry name" value="FPG_Glyclase"/>
</dbReference>
<proteinExistence type="inferred from homology"/>
<protein>
    <recommendedName>
        <fullName evidence="15">Formamidopyrimidine-DNA glycosylase</fullName>
        <shortName evidence="15">Fapy-DNA glycosylase</shortName>
        <ecNumber evidence="15">3.2.2.23</ecNumber>
    </recommendedName>
    <alternativeName>
        <fullName evidence="15">DNA-(apurinic or apyrimidinic site) lyase MutM</fullName>
        <shortName evidence="15">AP lyase MutM</shortName>
        <ecNumber evidence="15">4.2.99.18</ecNumber>
    </alternativeName>
</protein>
<organism evidence="18 19">
    <name type="scientific">Zhenpiania hominis</name>
    <dbReference type="NCBI Taxonomy" id="2763644"/>
    <lineage>
        <taxon>Bacteria</taxon>
        <taxon>Bacillati</taxon>
        <taxon>Bacillota</taxon>
        <taxon>Clostridia</taxon>
        <taxon>Peptostreptococcales</taxon>
        <taxon>Anaerovoracaceae</taxon>
        <taxon>Zhenpiania</taxon>
    </lineage>
</organism>
<dbReference type="GO" id="GO:0006284">
    <property type="term" value="P:base-excision repair"/>
    <property type="evidence" value="ECO:0007669"/>
    <property type="project" value="InterPro"/>
</dbReference>
<dbReference type="GO" id="GO:0008270">
    <property type="term" value="F:zinc ion binding"/>
    <property type="evidence" value="ECO:0007669"/>
    <property type="project" value="UniProtKB-UniRule"/>
</dbReference>
<evidence type="ECO:0000256" key="6">
    <source>
        <dbReference type="ARBA" id="ARBA00022771"/>
    </source>
</evidence>
<dbReference type="RefSeq" id="WP_187303136.1">
    <property type="nucleotide sequence ID" value="NZ_JACRYT010000009.1"/>
</dbReference>
<feature type="domain" description="Formamidopyrimidine-DNA glycosylase catalytic" evidence="17">
    <location>
        <begin position="2"/>
        <end position="115"/>
    </location>
</feature>
<dbReference type="Pfam" id="PF06831">
    <property type="entry name" value="H2TH"/>
    <property type="match status" value="1"/>
</dbReference>
<evidence type="ECO:0000256" key="10">
    <source>
        <dbReference type="ARBA" id="ARBA00023204"/>
    </source>
</evidence>